<dbReference type="InterPro" id="IPR047112">
    <property type="entry name" value="RecG/Mfd"/>
</dbReference>
<evidence type="ECO:0000256" key="2">
    <source>
        <dbReference type="ARBA" id="ARBA00022741"/>
    </source>
</evidence>
<dbReference type="HAMAP" id="MF_00969">
    <property type="entry name" value="TRCF"/>
    <property type="match status" value="1"/>
</dbReference>
<evidence type="ECO:0000256" key="7">
    <source>
        <dbReference type="ARBA" id="ARBA00023125"/>
    </source>
</evidence>
<dbReference type="PROSITE" id="PS51194">
    <property type="entry name" value="HELICASE_CTER"/>
    <property type="match status" value="1"/>
</dbReference>
<feature type="domain" description="Helicase ATP-binding" evidence="10">
    <location>
        <begin position="593"/>
        <end position="754"/>
    </location>
</feature>
<dbReference type="InterPro" id="IPR011545">
    <property type="entry name" value="DEAD/DEAH_box_helicase_dom"/>
</dbReference>
<dbReference type="Gene3D" id="3.40.50.11180">
    <property type="match status" value="1"/>
</dbReference>
<dbReference type="Pfam" id="PF02559">
    <property type="entry name" value="CarD_TRCF_RID"/>
    <property type="match status" value="1"/>
</dbReference>
<dbReference type="EMBL" id="AP035785">
    <property type="protein sequence ID" value="BFO70185.1"/>
    <property type="molecule type" value="Genomic_DNA"/>
</dbReference>
<dbReference type="SUPFAM" id="SSF141259">
    <property type="entry name" value="CarD-like"/>
    <property type="match status" value="1"/>
</dbReference>
<keyword evidence="8 9" id="KW-0234">DNA repair</keyword>
<dbReference type="InterPro" id="IPR027417">
    <property type="entry name" value="P-loop_NTPase"/>
</dbReference>
<dbReference type="Pfam" id="PF00271">
    <property type="entry name" value="Helicase_C"/>
    <property type="match status" value="1"/>
</dbReference>
<name>A0AB33IVS9_9BACT</name>
<protein>
    <recommendedName>
        <fullName evidence="9">Transcription-repair-coupling factor</fullName>
        <shortName evidence="9">TRCF</shortName>
        <ecNumber evidence="9">3.6.4.-</ecNumber>
    </recommendedName>
</protein>
<dbReference type="Gene3D" id="2.40.10.170">
    <property type="match status" value="1"/>
</dbReference>
<keyword evidence="3 9" id="KW-0227">DNA damage</keyword>
<dbReference type="EC" id="3.6.4.-" evidence="9"/>
<dbReference type="InterPro" id="IPR004576">
    <property type="entry name" value="Mfd"/>
</dbReference>
<dbReference type="Pfam" id="PF17757">
    <property type="entry name" value="UvrB_inter"/>
    <property type="match status" value="1"/>
</dbReference>
<organism evidence="12">
    <name type="scientific">Prevotella sp. GTC17253</name>
    <dbReference type="NCBI Taxonomy" id="3236793"/>
    <lineage>
        <taxon>Bacteria</taxon>
        <taxon>Pseudomonadati</taxon>
        <taxon>Bacteroidota</taxon>
        <taxon>Bacteroidia</taxon>
        <taxon>Bacteroidales</taxon>
        <taxon>Prevotellaceae</taxon>
        <taxon>Prevotella</taxon>
    </lineage>
</organism>
<dbReference type="Gene3D" id="3.90.1150.50">
    <property type="entry name" value="Transcription-repair-coupling factor, D7 domain"/>
    <property type="match status" value="1"/>
</dbReference>
<dbReference type="SMART" id="SM00490">
    <property type="entry name" value="HELICc"/>
    <property type="match status" value="1"/>
</dbReference>
<dbReference type="GO" id="GO:0003678">
    <property type="term" value="F:DNA helicase activity"/>
    <property type="evidence" value="ECO:0007669"/>
    <property type="project" value="TreeGrafter"/>
</dbReference>
<dbReference type="GO" id="GO:0006355">
    <property type="term" value="P:regulation of DNA-templated transcription"/>
    <property type="evidence" value="ECO:0007669"/>
    <property type="project" value="UniProtKB-UniRule"/>
</dbReference>
<sequence>MDIQDVRKHYSTQPQAGAMLQLLGDGTAEPISLQGLLASAAPLFFASLAEKLAHPVLFIMQDADEAGYFYHDLTQILGTEQVLFFPSSYRRAVKYGQRDDANEILRTDVLARLSSNPKNLFIVTHPEALSELVVSKSFMDERLLRLSVAQHIDITGVEKTLREYGFNEVDYVYEPGQFAVRGSILDVYSYSCEHPFRIDFFGDEIDSIRTFEVQDQLSKDRRDNVEIVPELAMQATDKISFLRFLPAQTVIVYKDILYVHDTIDRIYKEGFSSQAMTERMEGATEVEQREIVRSMQREQNLLTATAFKEDISAFRRVEFGANSDLDKSHRKDAKRSSVLRFDITPQPLFHKNFDLLAQTLEDYHLKGYTLYILADSEKQQKRLKDIFESEGLQKYGIHFEPVNKTLHEGFADNNLRVCFFTDHQIFDRFHKYNLKSDGARAGKMALTMKELQEMEPGDYIVHVDLGIGKFGGLVRVPAGNSYQEVIRIIYQNNDKVDVSIHSLYKISKYRRQDTGEPPRLSTLGTGAWDRLKEKTKKRIKDIARDLIKLYAKRRQEKGFAFSADSFMQHELEASFLYEDTPDQNKATVDVKADMESNRPMDRLVCGDVGFGKTEVAVRAAFKSAVDNKQVAVLVPTTVLAFQHYQTFRDRLKDFPVRVDYLSRARTAKQTRAVLDDLEAGRIDILIGTHKLISKSVKWHDLGLLIIDEEQKFGVSTKEKLRKLKTNVDTLTMSATPIPRTLQFSLMGARDMSIIRTPPPNRHPIHTELSTYGHEVIADAINFEMSRNGQVYFINDRISNLPEIANLIRKYVPDCRIAIGHGQMKPEELEQIVMGFMNYDYDVLLSTSIVENGIDVGNANTIIINDAHRFGLSDLHQMRGRVGRSNRKAFCYLLSPPKSVLTPEARRRLEALENFSELGSGFNLAMQDLDIRGAGNLLGAEQSGFMEDLGYETYQKILNQAVTELKNEEFGDLYAEEIARGEEISGGEFVEDCAIESDLEMYFPDTYVPGSSERMLLYRELDNIEDDDALEVYKQRLIDRFGPVPPEGEELMQVVALRRLGKSLGCEKIMLRQGRMNMQFVSNPESAYYKSSAFGKILDYIGAHARRCDLKEVKGRRLMHISQVPTVGDAVKVLREMNG</sequence>
<dbReference type="GO" id="GO:0003684">
    <property type="term" value="F:damaged DNA binding"/>
    <property type="evidence" value="ECO:0007669"/>
    <property type="project" value="InterPro"/>
</dbReference>
<dbReference type="Gene3D" id="3.40.50.300">
    <property type="entry name" value="P-loop containing nucleotide triphosphate hydrolases"/>
    <property type="match status" value="2"/>
</dbReference>
<dbReference type="InterPro" id="IPR041471">
    <property type="entry name" value="UvrB_inter"/>
</dbReference>
<dbReference type="CDD" id="cd17991">
    <property type="entry name" value="DEXHc_TRCF"/>
    <property type="match status" value="1"/>
</dbReference>
<evidence type="ECO:0000256" key="5">
    <source>
        <dbReference type="ARBA" id="ARBA00022806"/>
    </source>
</evidence>
<dbReference type="Gene3D" id="3.30.2060.10">
    <property type="entry name" value="Penicillin-binding protein 1b domain"/>
    <property type="match status" value="1"/>
</dbReference>
<keyword evidence="1 9" id="KW-0963">Cytoplasm</keyword>
<feature type="domain" description="Helicase C-terminal" evidence="11">
    <location>
        <begin position="775"/>
        <end position="929"/>
    </location>
</feature>
<dbReference type="GO" id="GO:0000716">
    <property type="term" value="P:transcription-coupled nucleotide-excision repair, DNA damage recognition"/>
    <property type="evidence" value="ECO:0007669"/>
    <property type="project" value="UniProtKB-UniRule"/>
</dbReference>
<dbReference type="NCBIfam" id="TIGR00580">
    <property type="entry name" value="mfd"/>
    <property type="match status" value="1"/>
</dbReference>
<dbReference type="SMART" id="SM00982">
    <property type="entry name" value="TRCF"/>
    <property type="match status" value="1"/>
</dbReference>
<comment type="subcellular location">
    <subcellularLocation>
        <location evidence="9">Cytoplasm</location>
    </subcellularLocation>
</comment>
<proteinExistence type="inferred from homology"/>
<gene>
    <name evidence="9 12" type="primary">mfd</name>
    <name evidence="12" type="ORF">GTC17253_01510</name>
</gene>
<dbReference type="SUPFAM" id="SSF52540">
    <property type="entry name" value="P-loop containing nucleoside triphosphate hydrolases"/>
    <property type="match status" value="4"/>
</dbReference>
<dbReference type="InterPro" id="IPR036101">
    <property type="entry name" value="CarD-like/TRCF_RID_sf"/>
</dbReference>
<dbReference type="GO" id="GO:0005524">
    <property type="term" value="F:ATP binding"/>
    <property type="evidence" value="ECO:0007669"/>
    <property type="project" value="UniProtKB-UniRule"/>
</dbReference>
<dbReference type="SUPFAM" id="SSF143517">
    <property type="entry name" value="TRCF domain-like"/>
    <property type="match status" value="1"/>
</dbReference>
<evidence type="ECO:0000256" key="4">
    <source>
        <dbReference type="ARBA" id="ARBA00022801"/>
    </source>
</evidence>
<keyword evidence="2 9" id="KW-0547">Nucleotide-binding</keyword>
<dbReference type="PANTHER" id="PTHR47964:SF1">
    <property type="entry name" value="ATP-DEPENDENT DNA HELICASE HOMOLOG RECG, CHLOROPLASTIC"/>
    <property type="match status" value="1"/>
</dbReference>
<keyword evidence="5" id="KW-0347">Helicase</keyword>
<evidence type="ECO:0000256" key="6">
    <source>
        <dbReference type="ARBA" id="ARBA00022840"/>
    </source>
</evidence>
<dbReference type="GO" id="GO:0005737">
    <property type="term" value="C:cytoplasm"/>
    <property type="evidence" value="ECO:0007669"/>
    <property type="project" value="UniProtKB-SubCell"/>
</dbReference>
<dbReference type="AlphaFoldDB" id="A0AB33IVS9"/>
<reference evidence="12" key="1">
    <citation type="submission" date="2024-07" db="EMBL/GenBank/DDBJ databases">
        <title>Complete genome sequence of Prevotella sp. YM-2024 GTC17253.</title>
        <authorList>
            <person name="Hayashi M."/>
            <person name="Muto Y."/>
            <person name="Tanaka K."/>
            <person name="Niwa H."/>
        </authorList>
    </citation>
    <scope>NUCLEOTIDE SEQUENCE</scope>
    <source>
        <strain evidence="12">GTC17253</strain>
    </source>
</reference>
<dbReference type="PANTHER" id="PTHR47964">
    <property type="entry name" value="ATP-DEPENDENT DNA HELICASE HOMOLOG RECG, CHLOROPLASTIC"/>
    <property type="match status" value="1"/>
</dbReference>
<evidence type="ECO:0000256" key="9">
    <source>
        <dbReference type="HAMAP-Rule" id="MF_00969"/>
    </source>
</evidence>
<dbReference type="SMART" id="SM01058">
    <property type="entry name" value="CarD_TRCF"/>
    <property type="match status" value="1"/>
</dbReference>
<dbReference type="InterPro" id="IPR005118">
    <property type="entry name" value="TRCF_C"/>
</dbReference>
<keyword evidence="6 9" id="KW-0067">ATP-binding</keyword>
<evidence type="ECO:0000256" key="1">
    <source>
        <dbReference type="ARBA" id="ARBA00022490"/>
    </source>
</evidence>
<keyword evidence="4 9" id="KW-0378">Hydrolase</keyword>
<evidence type="ECO:0000259" key="10">
    <source>
        <dbReference type="PROSITE" id="PS51192"/>
    </source>
</evidence>
<dbReference type="InterPro" id="IPR037235">
    <property type="entry name" value="TRCF-like_C_D7"/>
</dbReference>
<comment type="similarity">
    <text evidence="9">In the C-terminal section; belongs to the helicase family. RecG subfamily.</text>
</comment>
<comment type="function">
    <text evidence="9">Couples transcription and DNA repair by recognizing RNA polymerase (RNAP) stalled at DNA lesions. Mediates ATP-dependent release of RNAP and its truncated transcript from the DNA, and recruitment of nucleotide excision repair machinery to the damaged site.</text>
</comment>
<evidence type="ECO:0000256" key="8">
    <source>
        <dbReference type="ARBA" id="ARBA00023204"/>
    </source>
</evidence>
<dbReference type="InterPro" id="IPR014001">
    <property type="entry name" value="Helicase_ATP-bd"/>
</dbReference>
<accession>A0AB33IVS9</accession>
<dbReference type="GO" id="GO:0016787">
    <property type="term" value="F:hydrolase activity"/>
    <property type="evidence" value="ECO:0007669"/>
    <property type="project" value="UniProtKB-KW"/>
</dbReference>
<dbReference type="SMART" id="SM00487">
    <property type="entry name" value="DEXDc"/>
    <property type="match status" value="1"/>
</dbReference>
<dbReference type="InterPro" id="IPR003711">
    <property type="entry name" value="CarD-like/TRCF_RID"/>
</dbReference>
<evidence type="ECO:0000313" key="12">
    <source>
        <dbReference type="EMBL" id="BFO70185.1"/>
    </source>
</evidence>
<keyword evidence="7 9" id="KW-0238">DNA-binding</keyword>
<evidence type="ECO:0000256" key="3">
    <source>
        <dbReference type="ARBA" id="ARBA00022763"/>
    </source>
</evidence>
<dbReference type="PROSITE" id="PS51192">
    <property type="entry name" value="HELICASE_ATP_BIND_1"/>
    <property type="match status" value="1"/>
</dbReference>
<dbReference type="Pfam" id="PF03461">
    <property type="entry name" value="TRCF"/>
    <property type="match status" value="1"/>
</dbReference>
<comment type="similarity">
    <text evidence="9">In the N-terminal section; belongs to the UvrB family.</text>
</comment>
<dbReference type="InterPro" id="IPR001650">
    <property type="entry name" value="Helicase_C-like"/>
</dbReference>
<dbReference type="Pfam" id="PF00270">
    <property type="entry name" value="DEAD"/>
    <property type="match status" value="1"/>
</dbReference>
<evidence type="ECO:0000259" key="11">
    <source>
        <dbReference type="PROSITE" id="PS51194"/>
    </source>
</evidence>